<protein>
    <submittedName>
        <fullName evidence="2">Uncharacterized protein</fullName>
    </submittedName>
</protein>
<gene>
    <name evidence="2" type="ORF">EIKCOROL_00173</name>
</gene>
<dbReference type="eggNOG" id="ENOG502ZC72">
    <property type="taxonomic scope" value="Bacteria"/>
</dbReference>
<accession>C0DS56</accession>
<dbReference type="InterPro" id="IPR029063">
    <property type="entry name" value="SAM-dependent_MTases_sf"/>
</dbReference>
<evidence type="ECO:0000313" key="3">
    <source>
        <dbReference type="Proteomes" id="UP000005837"/>
    </source>
</evidence>
<reference evidence="2 3" key="1">
    <citation type="submission" date="2009-01" db="EMBL/GenBank/DDBJ databases">
        <authorList>
            <person name="Fulton L."/>
            <person name="Clifton S."/>
            <person name="Chinwalla A.T."/>
            <person name="Mitreva M."/>
            <person name="Sodergren E."/>
            <person name="Weinstock G."/>
            <person name="Clifton S."/>
            <person name="Dooling D.J."/>
            <person name="Fulton B."/>
            <person name="Minx P."/>
            <person name="Pepin K.H."/>
            <person name="Johnson M."/>
            <person name="Bhonagiri V."/>
            <person name="Nash W.E."/>
            <person name="Mardis E.R."/>
            <person name="Wilson R.K."/>
        </authorList>
    </citation>
    <scope>NUCLEOTIDE SEQUENCE [LARGE SCALE GENOMIC DNA]</scope>
    <source>
        <strain evidence="2 3">ATCC 23834</strain>
    </source>
</reference>
<organism evidence="2 3">
    <name type="scientific">Eikenella corrodens ATCC 23834</name>
    <dbReference type="NCBI Taxonomy" id="546274"/>
    <lineage>
        <taxon>Bacteria</taxon>
        <taxon>Pseudomonadati</taxon>
        <taxon>Pseudomonadota</taxon>
        <taxon>Betaproteobacteria</taxon>
        <taxon>Neisseriales</taxon>
        <taxon>Neisseriaceae</taxon>
        <taxon>Eikenella</taxon>
    </lineage>
</organism>
<dbReference type="AlphaFoldDB" id="C0DS56"/>
<dbReference type="Proteomes" id="UP000005837">
    <property type="component" value="Unassembled WGS sequence"/>
</dbReference>
<dbReference type="HOGENOM" id="CLU_068407_0_0_4"/>
<evidence type="ECO:0000313" key="2">
    <source>
        <dbReference type="EMBL" id="EEG25174.1"/>
    </source>
</evidence>
<sequence>MTAGAAKSAFGSTIPTANYSASAASENVFLPQSKPENGQNPMTFQEHNNRKNADKFAEYITGETLRRFVADTVRRFAGDHPSVLDGAAGSGQLEQFVQPSEFEAVEIQESACQALRQNYPHAAVSHTSFFLYRPQREMDCAIMNPPFSLKFKDLPDSEKLAVQQLFPWKKSGCLDDIFILKSLQQVRRFSFQVAFPGIAYRAAEARMRQTVGCRLAELWTVENAFEDTKINVLFIVIDKQKDTPEYRSGVYDCTAAQIVCEQRESLDEACNWPLPRRPVEAEAKMSEAAIDALNQAVLQSDIKRLENSLEWQLSLISLFGAAIDFLHMLAEIRRLCNQYEERFYAIKS</sequence>
<feature type="region of interest" description="Disordered" evidence="1">
    <location>
        <begin position="31"/>
        <end position="50"/>
    </location>
</feature>
<dbReference type="Gene3D" id="3.40.50.150">
    <property type="entry name" value="Vaccinia Virus protein VP39"/>
    <property type="match status" value="1"/>
</dbReference>
<dbReference type="SUPFAM" id="SSF53335">
    <property type="entry name" value="S-adenosyl-L-methionine-dependent methyltransferases"/>
    <property type="match status" value="1"/>
</dbReference>
<feature type="compositionally biased region" description="Polar residues" evidence="1">
    <location>
        <begin position="34"/>
        <end position="46"/>
    </location>
</feature>
<name>C0DS56_EIKCO</name>
<proteinExistence type="predicted"/>
<dbReference type="EMBL" id="ACEA01000003">
    <property type="protein sequence ID" value="EEG25174.1"/>
    <property type="molecule type" value="Genomic_DNA"/>
</dbReference>
<comment type="caution">
    <text evidence="2">The sequence shown here is derived from an EMBL/GenBank/DDBJ whole genome shotgun (WGS) entry which is preliminary data.</text>
</comment>
<evidence type="ECO:0000256" key="1">
    <source>
        <dbReference type="SAM" id="MobiDB-lite"/>
    </source>
</evidence>